<dbReference type="GO" id="GO:0016878">
    <property type="term" value="F:acid-thiol ligase activity"/>
    <property type="evidence" value="ECO:0007669"/>
    <property type="project" value="TreeGrafter"/>
</dbReference>
<evidence type="ECO:0008006" key="6">
    <source>
        <dbReference type="Google" id="ProtNLM"/>
    </source>
</evidence>
<evidence type="ECO:0000313" key="4">
    <source>
        <dbReference type="EMBL" id="ERT13607.1"/>
    </source>
</evidence>
<reference evidence="4 5" key="1">
    <citation type="submission" date="2013-10" db="EMBL/GenBank/DDBJ databases">
        <title>Whole Genome Shotgun Sequence of Photorhabdus temperata J3.</title>
        <authorList>
            <person name="Park G.-S."/>
            <person name="Hong S.-J."/>
            <person name="Shin J.-H."/>
        </authorList>
    </citation>
    <scope>NUCLEOTIDE SEQUENCE [LARGE SCALE GENOMIC DNA]</scope>
    <source>
        <strain evidence="4 5">J3</strain>
    </source>
</reference>
<dbReference type="Proteomes" id="UP000017133">
    <property type="component" value="Unassembled WGS sequence"/>
</dbReference>
<dbReference type="InterPro" id="IPR000873">
    <property type="entry name" value="AMP-dep_synth/lig_dom"/>
</dbReference>
<dbReference type="EMBL" id="AXDT01000065">
    <property type="protein sequence ID" value="ERT13607.1"/>
    <property type="molecule type" value="Genomic_DNA"/>
</dbReference>
<evidence type="ECO:0000259" key="2">
    <source>
        <dbReference type="Pfam" id="PF00501"/>
    </source>
</evidence>
<dbReference type="PANTHER" id="PTHR43352">
    <property type="entry name" value="ACETYL-COA SYNTHETASE"/>
    <property type="match status" value="1"/>
</dbReference>
<accession>U7R2L6</accession>
<dbReference type="Gene3D" id="3.30.300.30">
    <property type="match status" value="1"/>
</dbReference>
<dbReference type="Gene3D" id="3.40.50.12780">
    <property type="entry name" value="N-terminal domain of ligase-like"/>
    <property type="match status" value="1"/>
</dbReference>
<keyword evidence="1" id="KW-0436">Ligase</keyword>
<dbReference type="Pfam" id="PF00501">
    <property type="entry name" value="AMP-binding"/>
    <property type="match status" value="1"/>
</dbReference>
<name>U7R2L6_PHOTE</name>
<dbReference type="SUPFAM" id="SSF56801">
    <property type="entry name" value="Acetyl-CoA synthetase-like"/>
    <property type="match status" value="1"/>
</dbReference>
<dbReference type="AlphaFoldDB" id="U7R2L6"/>
<dbReference type="Pfam" id="PF13193">
    <property type="entry name" value="AMP-binding_C"/>
    <property type="match status" value="1"/>
</dbReference>
<protein>
    <recommendedName>
        <fullName evidence="6">AMP-binding enzyme C-terminal domain-containing protein</fullName>
    </recommendedName>
</protein>
<dbReference type="PANTHER" id="PTHR43352:SF1">
    <property type="entry name" value="ANTHRANILATE--COA LIGASE"/>
    <property type="match status" value="1"/>
</dbReference>
<sequence>MHRYNASLAFSVPSALSQLIDYIEKNQINAPSALRAIISAGEPLPISITNRLEDLWGVPVFNQIGSTEVGNAFCANGFARNYRDSVGLICPGYRVELRPIPEASYQSISNIQDDRRIGAVWVSSPTIPDTVITTDGRQEILIEGWLETKDYGYWNEQGGLVILGRIDDFVHVGAISMSAVEIESAIRELESVMDCAVLSILVNGVSTLVALIVSNIDRSSPSSYVDVWSRQLRDSLEAFQIPKQWILVDIIPRTASGKIIRYRLDSLINLNSG</sequence>
<dbReference type="InterPro" id="IPR025110">
    <property type="entry name" value="AMP-bd_C"/>
</dbReference>
<dbReference type="GO" id="GO:0044550">
    <property type="term" value="P:secondary metabolite biosynthetic process"/>
    <property type="evidence" value="ECO:0007669"/>
    <property type="project" value="TreeGrafter"/>
</dbReference>
<dbReference type="InterPro" id="IPR045851">
    <property type="entry name" value="AMP-bd_C_sf"/>
</dbReference>
<organism evidence="4 5">
    <name type="scientific">Photorhabdus temperata J3</name>
    <dbReference type="NCBI Taxonomy" id="1389415"/>
    <lineage>
        <taxon>Bacteria</taxon>
        <taxon>Pseudomonadati</taxon>
        <taxon>Pseudomonadota</taxon>
        <taxon>Gammaproteobacteria</taxon>
        <taxon>Enterobacterales</taxon>
        <taxon>Morganellaceae</taxon>
        <taxon>Photorhabdus</taxon>
    </lineage>
</organism>
<dbReference type="PATRIC" id="fig|1389415.4.peg.1597"/>
<gene>
    <name evidence="4" type="ORF">O185_07975</name>
</gene>
<evidence type="ECO:0000256" key="1">
    <source>
        <dbReference type="ARBA" id="ARBA00022598"/>
    </source>
</evidence>
<feature type="domain" description="AMP-dependent synthetase/ligase" evidence="2">
    <location>
        <begin position="2"/>
        <end position="126"/>
    </location>
</feature>
<feature type="domain" description="AMP-binding enzyme C-terminal" evidence="3">
    <location>
        <begin position="181"/>
        <end position="258"/>
    </location>
</feature>
<comment type="caution">
    <text evidence="4">The sequence shown here is derived from an EMBL/GenBank/DDBJ whole genome shotgun (WGS) entry which is preliminary data.</text>
</comment>
<proteinExistence type="predicted"/>
<evidence type="ECO:0000313" key="5">
    <source>
        <dbReference type="Proteomes" id="UP000017133"/>
    </source>
</evidence>
<keyword evidence="5" id="KW-1185">Reference proteome</keyword>
<dbReference type="InterPro" id="IPR042099">
    <property type="entry name" value="ANL_N_sf"/>
</dbReference>
<evidence type="ECO:0000259" key="3">
    <source>
        <dbReference type="Pfam" id="PF13193"/>
    </source>
</evidence>